<reference evidence="2" key="2">
    <citation type="submission" date="2025-09" db="UniProtKB">
        <authorList>
            <consortium name="Ensembl"/>
        </authorList>
    </citation>
    <scope>IDENTIFICATION</scope>
</reference>
<evidence type="ECO:0000313" key="2">
    <source>
        <dbReference type="Ensembl" id="ENSPLAP00000012014.1"/>
    </source>
</evidence>
<organism evidence="2 3">
    <name type="scientific">Poecilia latipinna</name>
    <name type="common">sailfin molly</name>
    <dbReference type="NCBI Taxonomy" id="48699"/>
    <lineage>
        <taxon>Eukaryota</taxon>
        <taxon>Metazoa</taxon>
        <taxon>Chordata</taxon>
        <taxon>Craniata</taxon>
        <taxon>Vertebrata</taxon>
        <taxon>Euteleostomi</taxon>
        <taxon>Actinopterygii</taxon>
        <taxon>Neopterygii</taxon>
        <taxon>Teleostei</taxon>
        <taxon>Neoteleostei</taxon>
        <taxon>Acanthomorphata</taxon>
        <taxon>Ovalentaria</taxon>
        <taxon>Atherinomorphae</taxon>
        <taxon>Cyprinodontiformes</taxon>
        <taxon>Poeciliidae</taxon>
        <taxon>Poeciliinae</taxon>
        <taxon>Poecilia</taxon>
    </lineage>
</organism>
<dbReference type="Gene3D" id="2.30.42.10">
    <property type="match status" value="1"/>
</dbReference>
<dbReference type="GeneTree" id="ENSGT00940000155136"/>
<dbReference type="SUPFAM" id="SSF50156">
    <property type="entry name" value="PDZ domain-like"/>
    <property type="match status" value="1"/>
</dbReference>
<proteinExistence type="predicted"/>
<dbReference type="Ensembl" id="ENSPLAT00000019595.1">
    <property type="protein sequence ID" value="ENSPLAP00000012014.1"/>
    <property type="gene ID" value="ENSPLAG00000015323.1"/>
</dbReference>
<dbReference type="AlphaFoldDB" id="A0A3B3UH90"/>
<dbReference type="Pfam" id="PF00595">
    <property type="entry name" value="PDZ"/>
    <property type="match status" value="1"/>
</dbReference>
<sequence>VNNTIPHLETVLEICKGRSGLGLSIVGGTDTQLVTPSSVYEEGAAARDGRLWAGDQILEVRLLVLVLVLVRMRMEDEGRSRFLDMLQTDHRGEPGGLLRPDQNRPGQVEPLVRIRFTPRTSCNRAAAGRHGYNLKSVACFSSCDSIDVKITLILILKMNLLQKCTKFNKNKNIFQLFCCFL</sequence>
<dbReference type="InterPro" id="IPR001478">
    <property type="entry name" value="PDZ"/>
</dbReference>
<dbReference type="PROSITE" id="PS50106">
    <property type="entry name" value="PDZ"/>
    <property type="match status" value="1"/>
</dbReference>
<reference evidence="2" key="1">
    <citation type="submission" date="2025-08" db="UniProtKB">
        <authorList>
            <consortium name="Ensembl"/>
        </authorList>
    </citation>
    <scope>IDENTIFICATION</scope>
</reference>
<dbReference type="InterPro" id="IPR036034">
    <property type="entry name" value="PDZ_sf"/>
</dbReference>
<keyword evidence="3" id="KW-1185">Reference proteome</keyword>
<accession>A0A3B3UH90</accession>
<feature type="domain" description="PDZ" evidence="1">
    <location>
        <begin position="11"/>
        <end position="60"/>
    </location>
</feature>
<protein>
    <recommendedName>
        <fullName evidence="1">PDZ domain-containing protein</fullName>
    </recommendedName>
</protein>
<evidence type="ECO:0000313" key="3">
    <source>
        <dbReference type="Proteomes" id="UP000261500"/>
    </source>
</evidence>
<dbReference type="Proteomes" id="UP000261500">
    <property type="component" value="Unplaced"/>
</dbReference>
<name>A0A3B3UH90_9TELE</name>
<evidence type="ECO:0000259" key="1">
    <source>
        <dbReference type="PROSITE" id="PS50106"/>
    </source>
</evidence>